<keyword evidence="4 6" id="KW-1133">Transmembrane helix</keyword>
<evidence type="ECO:0000256" key="6">
    <source>
        <dbReference type="SAM" id="Phobius"/>
    </source>
</evidence>
<dbReference type="AlphaFoldDB" id="A0A6A4E456"/>
<evidence type="ECO:0000256" key="5">
    <source>
        <dbReference type="ARBA" id="ARBA00023136"/>
    </source>
</evidence>
<evidence type="ECO:0000256" key="2">
    <source>
        <dbReference type="ARBA" id="ARBA00022448"/>
    </source>
</evidence>
<dbReference type="GO" id="GO:0016020">
    <property type="term" value="C:membrane"/>
    <property type="evidence" value="ECO:0007669"/>
    <property type="project" value="UniProtKB-SubCell"/>
</dbReference>
<dbReference type="EMBL" id="QXGE01000273">
    <property type="protein sequence ID" value="KAE9317697.1"/>
    <property type="molecule type" value="Genomic_DNA"/>
</dbReference>
<reference evidence="7 8" key="1">
    <citation type="submission" date="2018-08" db="EMBL/GenBank/DDBJ databases">
        <title>Genomic investigation of the strawberry pathogen Phytophthora fragariae indicates pathogenicity is determined by transcriptional variation in three key races.</title>
        <authorList>
            <person name="Adams T.M."/>
            <person name="Armitage A.D."/>
            <person name="Sobczyk M.K."/>
            <person name="Bates H.J."/>
            <person name="Dunwell J.M."/>
            <person name="Nellist C.F."/>
            <person name="Harrison R.J."/>
        </authorList>
    </citation>
    <scope>NUCLEOTIDE SEQUENCE [LARGE SCALE GENOMIC DNA]</scope>
    <source>
        <strain evidence="7 8">A4</strain>
    </source>
</reference>
<organism evidence="7 8">
    <name type="scientific">Phytophthora fragariae</name>
    <dbReference type="NCBI Taxonomy" id="53985"/>
    <lineage>
        <taxon>Eukaryota</taxon>
        <taxon>Sar</taxon>
        <taxon>Stramenopiles</taxon>
        <taxon>Oomycota</taxon>
        <taxon>Peronosporomycetes</taxon>
        <taxon>Peronosporales</taxon>
        <taxon>Peronosporaceae</taxon>
        <taxon>Phytophthora</taxon>
    </lineage>
</organism>
<evidence type="ECO:0000313" key="7">
    <source>
        <dbReference type="EMBL" id="KAE9317697.1"/>
    </source>
</evidence>
<comment type="caution">
    <text evidence="7">The sequence shown here is derived from an EMBL/GenBank/DDBJ whole genome shotgun (WGS) entry which is preliminary data.</text>
</comment>
<proteinExistence type="predicted"/>
<keyword evidence="3 6" id="KW-0812">Transmembrane</keyword>
<dbReference type="PANTHER" id="PTHR31585:SF5">
    <property type="entry name" value="RNA-BINDING S4 DOMAIN-CONTAINING PROTEIN"/>
    <property type="match status" value="1"/>
</dbReference>
<accession>A0A6A4E456</accession>
<protein>
    <submittedName>
        <fullName evidence="7">Uncharacterized protein</fullName>
    </submittedName>
</protein>
<evidence type="ECO:0000313" key="8">
    <source>
        <dbReference type="Proteomes" id="UP000437068"/>
    </source>
</evidence>
<feature type="transmembrane region" description="Helical" evidence="6">
    <location>
        <begin position="150"/>
        <end position="169"/>
    </location>
</feature>
<dbReference type="Proteomes" id="UP000437068">
    <property type="component" value="Unassembled WGS sequence"/>
</dbReference>
<feature type="transmembrane region" description="Helical" evidence="6">
    <location>
        <begin position="190"/>
        <end position="210"/>
    </location>
</feature>
<evidence type="ECO:0000256" key="3">
    <source>
        <dbReference type="ARBA" id="ARBA00022692"/>
    </source>
</evidence>
<comment type="subcellular location">
    <subcellularLocation>
        <location evidence="1">Membrane</location>
        <topology evidence="1">Multi-pass membrane protein</topology>
    </subcellularLocation>
</comment>
<evidence type="ECO:0000256" key="4">
    <source>
        <dbReference type="ARBA" id="ARBA00022989"/>
    </source>
</evidence>
<keyword evidence="5 6" id="KW-0472">Membrane</keyword>
<keyword evidence="2" id="KW-0813">Transport</keyword>
<evidence type="ECO:0000256" key="1">
    <source>
        <dbReference type="ARBA" id="ARBA00004141"/>
    </source>
</evidence>
<sequence>MAKLQMGASDEQQQLVLDDEVKYGAVASDAQLSPTKTEDADLEDEVLRDGPPPRLLSPEVLALLTHQWFWLGVPVIGDIPHAMRFIVNNYVVVELIEKGSEGALFGLLTTANHVSSPFGRTLAKFINARFHVWKDDILADTYETRRDVTITIWICYGMKMVSLLLLPLLPNQRAATQALRRQGGVSKRMGMWMVGILIFALAWLTMVNILSMNPATKCWKITGGCAPKSHHTTLW</sequence>
<gene>
    <name evidence="7" type="ORF">PF001_g6730</name>
</gene>
<dbReference type="InterPro" id="IPR039309">
    <property type="entry name" value="BT1"/>
</dbReference>
<name>A0A6A4E456_9STRA</name>
<dbReference type="PANTHER" id="PTHR31585">
    <property type="entry name" value="FOLATE-BIOPTERIN TRANSPORTER 1, CHLOROPLASTIC"/>
    <property type="match status" value="1"/>
</dbReference>